<accession>A0A2S9QM73</accession>
<sequence length="297" mass="31199">MLRHRSRSAQSLRGEAVRISRCLQLRVSLGSAGPRDGEALPGGAARVSGSGSVFLGALGERGTASLHPEVLAYAAGAGADTAGAQRIVGVFEAVGSPWAPLLRLARPLLGPGALIARRGRNVSFVLTNRFGAGDGGAGGEPALRATRSLRFPGGTEVFSDLLTPGPRPGTLRNRLGERGRVELLLRCEASPEGGFRMRSLAARLRLGREGRIRIPLPRLLGVEADLAQGFDEVTGRHWIDARARNPLLGTVLDPSLIHIRSRRRHAGGWVAVGAPVGTKNNTNEACGLSGNAWTHGP</sequence>
<evidence type="ECO:0000313" key="3">
    <source>
        <dbReference type="Proteomes" id="UP000238650"/>
    </source>
</evidence>
<dbReference type="InterPro" id="IPR025311">
    <property type="entry name" value="DUF4166"/>
</dbReference>
<dbReference type="EMBL" id="MWZD01000017">
    <property type="protein sequence ID" value="PRI10692.1"/>
    <property type="molecule type" value="Genomic_DNA"/>
</dbReference>
<name>A0A2S9QM73_9MICO</name>
<organism evidence="2 3">
    <name type="scientific">Leucobacter massiliensis</name>
    <dbReference type="NCBI Taxonomy" id="1686285"/>
    <lineage>
        <taxon>Bacteria</taxon>
        <taxon>Bacillati</taxon>
        <taxon>Actinomycetota</taxon>
        <taxon>Actinomycetes</taxon>
        <taxon>Micrococcales</taxon>
        <taxon>Microbacteriaceae</taxon>
        <taxon>Leucobacter</taxon>
    </lineage>
</organism>
<keyword evidence="3" id="KW-1185">Reference proteome</keyword>
<proteinExistence type="predicted"/>
<reference evidence="2 3" key="1">
    <citation type="journal article" date="2017" name="New Microbes New Infect">
        <title>Genome sequence of 'Leucobacter massiliensis' sp. nov. isolated from human pharynx after travel to the 2014 Hajj.</title>
        <authorList>
            <person name="Leangapichart T."/>
            <person name="Gautret P."/>
            <person name="Nguyen T.T."/>
            <person name="Armstrong N."/>
            <person name="Rolain J.M."/>
        </authorList>
    </citation>
    <scope>NUCLEOTIDE SEQUENCE [LARGE SCALE GENOMIC DNA]</scope>
    <source>
        <strain evidence="2 3">122RC15</strain>
    </source>
</reference>
<protein>
    <recommendedName>
        <fullName evidence="1">DUF4166 domain-containing protein</fullName>
    </recommendedName>
</protein>
<evidence type="ECO:0000259" key="1">
    <source>
        <dbReference type="Pfam" id="PF13761"/>
    </source>
</evidence>
<dbReference type="Proteomes" id="UP000238650">
    <property type="component" value="Unassembled WGS sequence"/>
</dbReference>
<dbReference type="OrthoDB" id="2448833at2"/>
<gene>
    <name evidence="2" type="ORF">B4915_07245</name>
</gene>
<comment type="caution">
    <text evidence="2">The sequence shown here is derived from an EMBL/GenBank/DDBJ whole genome shotgun (WGS) entry which is preliminary data.</text>
</comment>
<evidence type="ECO:0000313" key="2">
    <source>
        <dbReference type="EMBL" id="PRI10692.1"/>
    </source>
</evidence>
<feature type="domain" description="DUF4166" evidence="1">
    <location>
        <begin position="82"/>
        <end position="252"/>
    </location>
</feature>
<dbReference type="Pfam" id="PF13761">
    <property type="entry name" value="DUF4166"/>
    <property type="match status" value="1"/>
</dbReference>
<dbReference type="AlphaFoldDB" id="A0A2S9QM73"/>